<protein>
    <submittedName>
        <fullName evidence="4">(California timema) hypothetical protein</fullName>
    </submittedName>
</protein>
<accession>A0A7R9J5F6</accession>
<dbReference type="GO" id="GO:0005576">
    <property type="term" value="C:extracellular region"/>
    <property type="evidence" value="ECO:0007669"/>
    <property type="project" value="UniProtKB-SubCell"/>
</dbReference>
<dbReference type="SMART" id="SM01318">
    <property type="entry name" value="SVWC"/>
    <property type="match status" value="1"/>
</dbReference>
<dbReference type="InterPro" id="IPR029277">
    <property type="entry name" value="SVWC_dom"/>
</dbReference>
<evidence type="ECO:0000313" key="4">
    <source>
        <dbReference type="EMBL" id="CAD7572827.1"/>
    </source>
</evidence>
<proteinExistence type="predicted"/>
<organism evidence="4">
    <name type="scientific">Timema californicum</name>
    <name type="common">California timema</name>
    <name type="synonym">Walking stick</name>
    <dbReference type="NCBI Taxonomy" id="61474"/>
    <lineage>
        <taxon>Eukaryota</taxon>
        <taxon>Metazoa</taxon>
        <taxon>Ecdysozoa</taxon>
        <taxon>Arthropoda</taxon>
        <taxon>Hexapoda</taxon>
        <taxon>Insecta</taxon>
        <taxon>Pterygota</taxon>
        <taxon>Neoptera</taxon>
        <taxon>Polyneoptera</taxon>
        <taxon>Phasmatodea</taxon>
        <taxon>Timematodea</taxon>
        <taxon>Timematoidea</taxon>
        <taxon>Timematidae</taxon>
        <taxon>Timema</taxon>
    </lineage>
</organism>
<reference evidence="4" key="1">
    <citation type="submission" date="2020-11" db="EMBL/GenBank/DDBJ databases">
        <authorList>
            <person name="Tran Van P."/>
        </authorList>
    </citation>
    <scope>NUCLEOTIDE SEQUENCE</scope>
</reference>
<feature type="domain" description="Single" evidence="3">
    <location>
        <begin position="28"/>
        <end position="97"/>
    </location>
</feature>
<dbReference type="AlphaFoldDB" id="A0A7R9J5F6"/>
<evidence type="ECO:0000256" key="2">
    <source>
        <dbReference type="ARBA" id="ARBA00022525"/>
    </source>
</evidence>
<gene>
    <name evidence="4" type="ORF">TCMB3V08_LOCUS5471</name>
</gene>
<evidence type="ECO:0000256" key="1">
    <source>
        <dbReference type="ARBA" id="ARBA00004613"/>
    </source>
</evidence>
<name>A0A7R9J5F6_TIMCA</name>
<evidence type="ECO:0000259" key="3">
    <source>
        <dbReference type="SMART" id="SM01318"/>
    </source>
</evidence>
<keyword evidence="2" id="KW-0964">Secreted</keyword>
<sequence length="202" mass="22629">MSAVIISVSKAQISRQILKEDKDHPGQCYDPSTKKAYATGSSWTEKGCTRGSCETGSENGTYELTYAGCGLISVEKGCKSVTDETKPYPDCCTRVELGIESRLRASFIVKFSTPQVRRYTKYMTTPTYTRMEWASFLCENGPFHSDLGRCRHVLSVAPHLRRTKFDYETGPCVQRKVLKVMPEGITLWRGGPCDSAARDENR</sequence>
<dbReference type="Pfam" id="PF15430">
    <property type="entry name" value="SVWC"/>
    <property type="match status" value="1"/>
</dbReference>
<comment type="subcellular location">
    <subcellularLocation>
        <location evidence="1">Secreted</location>
    </subcellularLocation>
</comment>
<dbReference type="EMBL" id="OE181245">
    <property type="protein sequence ID" value="CAD7572827.1"/>
    <property type="molecule type" value="Genomic_DNA"/>
</dbReference>